<dbReference type="AlphaFoldDB" id="A0A7S1GJ63"/>
<proteinExistence type="predicted"/>
<gene>
    <name evidence="3" type="ORF">CTEN0397_LOCUS1555</name>
</gene>
<evidence type="ECO:0000256" key="1">
    <source>
        <dbReference type="SAM" id="Phobius"/>
    </source>
</evidence>
<name>A0A7S1GJ63_CYCTE</name>
<keyword evidence="1" id="KW-1133">Transmembrane helix</keyword>
<accession>A0A7S1GJ63</accession>
<keyword evidence="1" id="KW-0472">Membrane</keyword>
<evidence type="ECO:0000313" key="3">
    <source>
        <dbReference type="EMBL" id="CAD8930533.1"/>
    </source>
</evidence>
<sequence>MKSTIISFAILCIAAVSSFVPQLPARRTALVVGSKTKVFMGFMDEPERKKLTRDTEPDEFFKTNTDKMTDAEKLPLAIGGVLFISLPFIAGLIALYASK</sequence>
<keyword evidence="1" id="KW-0812">Transmembrane</keyword>
<protein>
    <submittedName>
        <fullName evidence="3">Uncharacterized protein</fullName>
    </submittedName>
</protein>
<dbReference type="EMBL" id="HBFW01002428">
    <property type="protein sequence ID" value="CAD8930533.1"/>
    <property type="molecule type" value="Transcribed_RNA"/>
</dbReference>
<feature type="signal peptide" evidence="2">
    <location>
        <begin position="1"/>
        <end position="18"/>
    </location>
</feature>
<organism evidence="3">
    <name type="scientific">Cyclophora tenuis</name>
    <name type="common">Marine diatom</name>
    <dbReference type="NCBI Taxonomy" id="216820"/>
    <lineage>
        <taxon>Eukaryota</taxon>
        <taxon>Sar</taxon>
        <taxon>Stramenopiles</taxon>
        <taxon>Ochrophyta</taxon>
        <taxon>Bacillariophyta</taxon>
        <taxon>Fragilariophyceae</taxon>
        <taxon>Fragilariophycidae</taxon>
        <taxon>Cyclophorales</taxon>
        <taxon>Cyclophoraceae</taxon>
        <taxon>Cyclophora</taxon>
    </lineage>
</organism>
<reference evidence="3" key="1">
    <citation type="submission" date="2021-01" db="EMBL/GenBank/DDBJ databases">
        <authorList>
            <person name="Corre E."/>
            <person name="Pelletier E."/>
            <person name="Niang G."/>
            <person name="Scheremetjew M."/>
            <person name="Finn R."/>
            <person name="Kale V."/>
            <person name="Holt S."/>
            <person name="Cochrane G."/>
            <person name="Meng A."/>
            <person name="Brown T."/>
            <person name="Cohen L."/>
        </authorList>
    </citation>
    <scope>NUCLEOTIDE SEQUENCE</scope>
    <source>
        <strain evidence="3">ECT3854</strain>
    </source>
</reference>
<feature type="chain" id="PRO_5030901000" evidence="2">
    <location>
        <begin position="19"/>
        <end position="99"/>
    </location>
</feature>
<feature type="transmembrane region" description="Helical" evidence="1">
    <location>
        <begin position="76"/>
        <end position="97"/>
    </location>
</feature>
<keyword evidence="2" id="KW-0732">Signal</keyword>
<evidence type="ECO:0000256" key="2">
    <source>
        <dbReference type="SAM" id="SignalP"/>
    </source>
</evidence>